<proteinExistence type="predicted"/>
<reference evidence="1 2" key="2">
    <citation type="submission" date="2020-07" db="EMBL/GenBank/DDBJ databases">
        <title>Signatures of coevolution in a cyanophage population.</title>
        <authorList>
            <person name="Abebe J."/>
        </authorList>
    </citation>
    <scope>NUCLEOTIDE SEQUENCE [LARGE SCALE GENOMIC DNA]</scope>
    <source>
        <strain evidence="1">0809CC03</strain>
    </source>
</reference>
<protein>
    <submittedName>
        <fullName evidence="1">Uncharacterized protein</fullName>
    </submittedName>
</protein>
<reference evidence="1 2" key="1">
    <citation type="submission" date="2020-06" db="EMBL/GenBank/DDBJ databases">
        <authorList>
            <person name="Puxty R.J."/>
            <person name="Weihe C."/>
            <person name="Marston M.F."/>
            <person name="Martiny J.B.H."/>
        </authorList>
    </citation>
    <scope>NUCLEOTIDE SEQUENCE [LARGE SCALE GENOMIC DNA]</scope>
    <source>
        <strain evidence="1">0809CC03</strain>
    </source>
</reference>
<gene>
    <name evidence="1" type="ORF">CC030809_00252</name>
</gene>
<accession>A0A7D5FQA1</accession>
<evidence type="ECO:0000313" key="1">
    <source>
        <dbReference type="EMBL" id="QLF86300.1"/>
    </source>
</evidence>
<dbReference type="Proteomes" id="UP000510897">
    <property type="component" value="Segment"/>
</dbReference>
<name>A0A7D5FQA1_9CAUD</name>
<organism evidence="1 2">
    <name type="scientific">Synechococcus phage S-CAM7</name>
    <dbReference type="NCBI Taxonomy" id="1883368"/>
    <lineage>
        <taxon>Viruses</taxon>
        <taxon>Duplodnaviria</taxon>
        <taxon>Heunggongvirae</taxon>
        <taxon>Uroviricota</taxon>
        <taxon>Caudoviricetes</taxon>
        <taxon>Pantevenvirales</taxon>
        <taxon>Kyanoviridae</taxon>
        <taxon>Mazuvirus</taxon>
        <taxon>Mazuvirus scam7</taxon>
    </lineage>
</organism>
<evidence type="ECO:0000313" key="2">
    <source>
        <dbReference type="Proteomes" id="UP000510897"/>
    </source>
</evidence>
<dbReference type="EMBL" id="MT586120">
    <property type="protein sequence ID" value="QLF86300.1"/>
    <property type="molecule type" value="Genomic_DNA"/>
</dbReference>
<sequence>MGMFDEVKCSAPIGELTNVLTQTKDISDDYWEGGTMSFYWIDPSGHMWATDYSGTYDFVFDGTRYTTVRTKNRGKLFPMSITRSIEIYNCKMQADGYVDTTLCELRICEGKLINYKYK</sequence>